<name>A0ABQ4Y4Q0_9ASTR</name>
<gene>
    <name evidence="1" type="ORF">Tco_0704851</name>
</gene>
<evidence type="ECO:0000313" key="1">
    <source>
        <dbReference type="EMBL" id="GJS72010.1"/>
    </source>
</evidence>
<accession>A0ABQ4Y4Q0</accession>
<reference evidence="1" key="1">
    <citation type="journal article" date="2022" name="Int. J. Mol. Sci.">
        <title>Draft Genome of Tanacetum Coccineum: Genomic Comparison of Closely Related Tanacetum-Family Plants.</title>
        <authorList>
            <person name="Yamashiro T."/>
            <person name="Shiraishi A."/>
            <person name="Nakayama K."/>
            <person name="Satake H."/>
        </authorList>
    </citation>
    <scope>NUCLEOTIDE SEQUENCE</scope>
</reference>
<dbReference type="Proteomes" id="UP001151760">
    <property type="component" value="Unassembled WGS sequence"/>
</dbReference>
<keyword evidence="2" id="KW-1185">Reference proteome</keyword>
<organism evidence="1 2">
    <name type="scientific">Tanacetum coccineum</name>
    <dbReference type="NCBI Taxonomy" id="301880"/>
    <lineage>
        <taxon>Eukaryota</taxon>
        <taxon>Viridiplantae</taxon>
        <taxon>Streptophyta</taxon>
        <taxon>Embryophyta</taxon>
        <taxon>Tracheophyta</taxon>
        <taxon>Spermatophyta</taxon>
        <taxon>Magnoliopsida</taxon>
        <taxon>eudicotyledons</taxon>
        <taxon>Gunneridae</taxon>
        <taxon>Pentapetalae</taxon>
        <taxon>asterids</taxon>
        <taxon>campanulids</taxon>
        <taxon>Asterales</taxon>
        <taxon>Asteraceae</taxon>
        <taxon>Asteroideae</taxon>
        <taxon>Anthemideae</taxon>
        <taxon>Anthemidinae</taxon>
        <taxon>Tanacetum</taxon>
    </lineage>
</organism>
<feature type="non-terminal residue" evidence="1">
    <location>
        <position position="1"/>
    </location>
</feature>
<dbReference type="EMBL" id="BQNB010010048">
    <property type="protein sequence ID" value="GJS72010.1"/>
    <property type="molecule type" value="Genomic_DNA"/>
</dbReference>
<protein>
    <submittedName>
        <fullName evidence="1">Uncharacterized protein</fullName>
    </submittedName>
</protein>
<reference evidence="1" key="2">
    <citation type="submission" date="2022-01" db="EMBL/GenBank/DDBJ databases">
        <authorList>
            <person name="Yamashiro T."/>
            <person name="Shiraishi A."/>
            <person name="Satake H."/>
            <person name="Nakayama K."/>
        </authorList>
    </citation>
    <scope>NUCLEOTIDE SEQUENCE</scope>
</reference>
<evidence type="ECO:0000313" key="2">
    <source>
        <dbReference type="Proteomes" id="UP001151760"/>
    </source>
</evidence>
<proteinExistence type="predicted"/>
<sequence>LDQLYKATERPSKATREWESVRDEITNLGKKPGDEPNAILFRLGANYACLAKPHD</sequence>
<comment type="caution">
    <text evidence="1">The sequence shown here is derived from an EMBL/GenBank/DDBJ whole genome shotgun (WGS) entry which is preliminary data.</text>
</comment>